<dbReference type="EMBL" id="CP036526">
    <property type="protein sequence ID" value="QDT09693.1"/>
    <property type="molecule type" value="Genomic_DNA"/>
</dbReference>
<feature type="compositionally biased region" description="Polar residues" evidence="1">
    <location>
        <begin position="3475"/>
        <end position="3488"/>
    </location>
</feature>
<dbReference type="SMART" id="SM00710">
    <property type="entry name" value="PbH1"/>
    <property type="match status" value="8"/>
</dbReference>
<feature type="compositionally biased region" description="Basic and acidic residues" evidence="1">
    <location>
        <begin position="14"/>
        <end position="23"/>
    </location>
</feature>
<dbReference type="Pfam" id="PF00404">
    <property type="entry name" value="Dockerin_1"/>
    <property type="match status" value="1"/>
</dbReference>
<dbReference type="Gene3D" id="2.60.120.380">
    <property type="match status" value="2"/>
</dbReference>
<dbReference type="GO" id="GO:0000272">
    <property type="term" value="P:polysaccharide catabolic process"/>
    <property type="evidence" value="ECO:0007669"/>
    <property type="project" value="InterPro"/>
</dbReference>
<dbReference type="Gene3D" id="2.60.40.3440">
    <property type="match status" value="2"/>
</dbReference>
<feature type="domain" description="Cadherin" evidence="2">
    <location>
        <begin position="5444"/>
        <end position="5526"/>
    </location>
</feature>
<feature type="region of interest" description="Disordered" evidence="1">
    <location>
        <begin position="3475"/>
        <end position="3495"/>
    </location>
</feature>
<accession>A0A517NRE7</accession>
<gene>
    <name evidence="3" type="ORF">K239x_16430</name>
</gene>
<dbReference type="InterPro" id="IPR024079">
    <property type="entry name" value="MetalloPept_cat_dom_sf"/>
</dbReference>
<dbReference type="Pfam" id="PF17803">
    <property type="entry name" value="Cadherin_4"/>
    <property type="match status" value="1"/>
</dbReference>
<dbReference type="GO" id="GO:0007156">
    <property type="term" value="P:homophilic cell adhesion via plasma membrane adhesion molecules"/>
    <property type="evidence" value="ECO:0007669"/>
    <property type="project" value="InterPro"/>
</dbReference>
<sequence length="6072" mass="637830">MTSRKRKNTTRSSDLMRRLRRDNTTGSKRTARRKHLLETLESRQLLAGPQLIGIQPNQGALIEDGTQRDTAPRVLTFGFDEAQRIDTDTTDGIRITRSGPDGTFNTADDVRINPGLVTLGDPNENEVVVRFVEALPDDNYRIEVFGYDDDALGVKGLRNLDNEFFMPSDPSLRSEVIDFELKLGGLVESVVPQPVIRLADGSLSQNRNEIVVYFNEDQLFVEDDANGNPTARSAENTRFYQLLFTQETVRTTDDLRIEPIDVVYDAATHTSRLIFADDINELSGNPGGGTWRLRIGTAVDNDVDLILVPFEQDVLASAVTDFQHPGLRVSFEANAANGIGENSGGFNVSFVDSAVGGLTATVDVNGNVVFDFGGSTPTVSDLKTVAANTAAVANKIVVNFAVDSDTAQGGDLIVPRSVIGAAALQLNAAGDTLSTSLDVGVFGQLDPTTNTALKSIVLSESISPKPYAIELAGGQDDPGHTDEVEHINSQFGADAVNGVTEVAYNFNRIFDTDGSGNEFLNQITDRQKVRIREALNLWSKEIGVQFRETQAEGITFALGDTDDLQNRGTVRATDARALDAAVRVDPDFVDSALVFSNQVVFGTAYGEDFTRKAVAGIGLLLGLNQSNDLEAPTIMSFDPSFLDIGATSSIDSLTDLEPVFPGNVDVLHGQFVHRTDSIDVDLYRFEVDLGDPDKVGDLTAETFAERLPDSSLLDTSLTLFQEVSATANTSLGLGPELNVQITSMLPGLSGNNSQLQFIQTDRFANDIGVKIRVPLDSTGQRIANAVIIDLPRIGPNVATLSAAQVVAAINSDPLSSSLFRAEILNGQTELLRAGEIDYSPLLLDGGGLVKLSRNDDYFSEDSRIKASLGEGVYFIGVSASGNDQYDPTIPDSGFGGRTQGRYDLHLKFEPQVDEVDVIRDLDSDRTDVPGTALDGDGDGVPGGVHNFWFQTRPLNRIVEFTDSGDAIVPGQTVRLVGANGVVRTFEFTPIGSSPTAGNIEVSYTPGGIGFPTPPGNLAAALQAAINSRAGETGVTVSRDGATLEFTGDRSVNFSTNFRGANALGRNIFVDKTAGPQADGSLARPFNNITNPVVANAFGSAIEGDIVRIVGNGGLDNQLATEEDNFSYQIGVSDTGGTTLEDGRNMEVPKGVTTIIDAGAILKLRNSFIGIGSSTLQVDRSGGVLQVLGTPRLVQLSAEGDPVTTTLISGENVEAPGYDDGSVIFTSTRDRQADANASGISAAATPGNWGGIIYRRDLDQAQGRRDHEDEGIFLQRVNHAEIRYGGGSNVLIDSVQQLVNPIQIVNMRPTVTFNEITQSADSAISAAPNSFEETSYQAPEFQQAGAFTADYDRVGPEMHSNQLVDNSVNGVFIRATTTPTERPKEFTIAGRFDDIDVVHYVSENLVVAAEPGGSIVDGIAPSMALVSGQVLAGGVLAPGTYQYKMTFVDDDGFESLASADSFSITVTNPLSSVQLSTLVQVEADTDYVSRRLYRADASGQFRLVADLDASSSGFVDGGEEGEAILDLTRQGVRGRLDASLVLDPGLIVKLRGARIELGHGTQLLAEGLGSNPVVFTSSLDDRFGTGGTFDTNNDGITGDSLARRGDWSGIYAGPGANVSLDHAQVSYAGGISLIEGGLARGFLALELQQADGRITNSTFEFNDDGQDGAGPAGRLGRLAVTEATIMVRGSQPIIAGNTFVDNRGSVIDIDIESLNGDYNIDLGRQTGDIDRYAVLDDNHGPAIRFNRFLNLPVDLSDPGIQLSGLEVRAGTISTETIFDDTDIAHLLFDNIEVGNFHSSGGLRLLSRPDESLVVKFSGPGGPNSATEGTGITATGSTASIDDRIGGSVHIIGLPGSPVILTSLEDDTAGAGLKPDGSQFTDHDGDGLFSRPFANDWRGILLDQYSNDYNVPVLPELELSTEVAPGLNATVENAQFLGELAADVNTGDHVRRLGFEVEGFLSGTTDVDVYSFIGSPGTEVWIDIDKTSLGLDTVIELLDETGAVLARSDDSSAETALVSPTPLTVLDPDLQGVTTSLQAGNEQYTERGAGGLYEDFGSTNTRDAGIHFRLAGNTSAGSRSVYFFRVRSASINPDDAQGGITGGNYRVQARLTEAQQFPGSVVRYSDIRYANTGIHVQGLMSSSPLLGEAQENENGNFFAGNDTPVGTVPGSGGQYVGNLVDGNRNVISVGGTLASASDVDFYHFEVDYANGTGVQSTIFDIDYAAGFNRPDTNISIFYDPDGIPQYGGTGSFEPRLVFFGSSSNIADDLTSPGGENSAIEKLIRGSVSDGDPFIGPVALPEGTYFVAVTSDGVSPTALLNTLREPINSVDRLVEDRVDRANPESYSTKNDPSIDRLFSDSSLVGSGFSIATDSSLGHGKPNHFDGTTGPNFISGAPRISEFTVTGGNDAESDIIFGQAFSADLESQNWSLADDFSIGGNAQGFGAESTATTIPHVSITGNLANDAADFYQFIVPTTNGQNISQRVILDIDNGYDTSGEIDDDGDPVTPPVNFDQSSVDATLLLLEEDPNNPGTLREALNAFSNPNTDSFSLNNGAGGSNSLLDPYISATLQPGVYYVGVLEEGTTYAIDATGVRTTNDAVTGGLQSYTLHVSVGNHVLPPSATQISNGQEVIAFDRIANAVPGSVLSEAFDLSGYVPEDLPTLYLNRLFQPVPGPGGIGDDSATLSIVTDSDPVGTQIHVFSSDNDAGNNVADDWRQLRLSLGDFAGESGVRLRVDYVTNGLIADSSPQSTERGLFLDDFIVGFAERGETIFNSSSDASFIGTGFGAVSGEYQLEMRHGTDYATATGGGNTQLDFSFDTNDRHNRSVTLVAPDGTQISDGQTFVIGDGASNQTFEFSTDANVTFGNTRVSFAVTDTAAQVAQSIRTALNSQTAINIEASTSGGLDVQSATDGRLALSGNATGTFQALTTANDAPATGTALTTGPDGNLLIPAVLHDGVGDENFLRTQGQIIVENNVISDVRGIGVWSEPGQRQVDPSHNFDNPYLDTLHLGNSSPGAVRNLPTLNDSVLGGLAPGIVIQNNTIDQAEFAGVKIDGDINPFMIIPPVDALVTTGTTTEFFGSGDFITDGSTFAIDAGGTRVVFEFEDISQGDIPTNHPAPFGSLTDGGDGVRDGHVPVYIRHTDSNPASQYLRRVTPYTAVEVANSIRESIQGSILMSNSLAELVEVEIGPSLFGTPTGTDVDFSSPAVYIFGASGIYQDFRDGRSFGELTITQAPLAQAPQPFARIVNNTIYGDDGTESNFPGDPLAEPNDFLSQAVDTKLGSSHRGPFFADSGPGSTPAALESVSDVDFYRVYLEVGDRLVVDIDTLDADPNDPNVIQGPDTAVRIFDSSGVAVGFLDQSGTFVTISSNDTAPNHLDPRESAAVVRRALDPNIQDVNLPNVPGSILGVDAVNDRDPFVDFRASETGTYFVGVSSEGNVEYDPFSSSGRVPGTGGGGLYDIGIEVYAPRSFVISANHDNNGRTANPPTYTDESDRDGIRGSDVIGTTFTITQIPDLVNLDQGDDYSVDGEFFEPNEIIFLFVQGTQVGRVVSPVPGSSEPEGYVEIDVDADYRLPDIMEAIENMVGSIYVGNNQPTIPNDVIDQGPIPRAKAAAAGGIDGSSAFIADLGPRTFLSSEGIVDNELFYPLDFNTFGFGHRMTLGSTEQYALIENVAEITLSPEAIAAGLRLDPQPNRDTDQLINETGVMVAGGASPTLLNNVFLNLHESVVREETRFDGFGEARRGSDQHPKPMEVIVVGSVFQHDEPRMTQHNQDLTFSRYTIGTGGTGLTTSAAPSNVNGGTDDFNVTLGDNDPAVRYAEGSNFQPADGAVLIDSSVSSLVERDALVNLKNSIGLPISNILAPNIDVAGILRADNPNFAPPGGIGASIFIDRGSSELADFVGPIAIAEAPRDNDADGVDADPAISFIDLTSGVYDEFRIQLRDTGDASDPFAGIGIDDSTVVVPAIPGVRPSGANISLFENDTLLTEGIQYTFNYDETKNIITLTPLAGIWKNDASYRISLNNQDRTVVTAAAPADIRDGDQFSIADSDGGTVVFEFETGYQLQLPEPLTLVVPREGTNSGGIRDGDIFVINDGVNPSVVFEYNSDTAKLPGTVAVPLPATATPLDADQLQIFLEEIALSTATVISNEVTAGRLDVDVRVVGEQLIMGAERGATVTTNSTGLQQLSRTLGLLVPNAGSDPVNGVVDGDTFTLDNGSTAVTFEFSDGTGTPNPANTIVNIAGNASLTTAQVATAILQSVVSANLGLNPQIIGNTVYLDLPAAGSLAVSSGRLSAVGVARPPADGDTLTLTPNDGSAPVVLEIDRIDQRDVNGDLIPPGVSGSNIPISGIERSTTSLDLANALADAITGVAGPTNTGIAGLDANSISVVGGGRLVIGGQQGLGLSLNSNSLSVAGSPAVAGASTIQVFGPLLLNMPTVGGGAIMSGEVLIVKDQFGNDVLFEFVSNQGGVQTLDGGFNTDGSQRPLSIVVPFNTFDTDAQIATTLQGLINAQNIGLNAQLAGVGQVSLGRVDASRVNTAGDPANGISGINQVTVQRGIVADQELLIIRQGTNEVRFEFEEATVGGGVTSGNVQVAFQAGSSVFDVAQALAAAINNNAGTLRFTGLAVATPEGEVILNDVPGTVVDVSAAPTLNIVGVPGGAQPVLISPSFTATEVKLAILEAINGVNRSGQLPFTTLMARDRGGDTLFVENALSFAGNGISTYFLPAIKDLSGNPLEANREDLSTQFTILMPVSAVDFGDAPDPVSNVPGRYPTLFANNGPRHVIGTDLTLGRTVDVDLDGRPTPLANGDDQVISVVSSGSTFTTSVVNGIANIEISQTLALNGDGDTITIDTGVDSAILELDLDGIFDEDSFAIRPTLPLTTASIADAINVAIAESPLRPATTVKVGVDEVSATAAFGSTFTTSIAGGVADIQIDASNAADGDTVTITVGTGDDAYQATLELDFDNVATEGRIAIRPTESISNASIGAALARAIASSDLSQAKISIDSVLLPNANSLQIIADDEDGVKLTSELNPGGVLNKGAETPIEVSVYGSGVLQAWIDFNADGDWDDPGELVIDPSLRNSTDPLVQANGQNAVFVDPTGSGVTKTFTIAVPDTTPVPPSKLTTYARFRVSREGGLLPTGLALSGEVEDYSLLILPGGPPTLTDAQANRTYNVSEGGTLSALDSDGTLTPLTTNDDGLLNTVIDPDGDQVEIFADDVGTFTLFSGSTKAGDLTIFDNGTFTFASVGEFNGEVKFTTRVTDVRPLDPTSQIVNNRAITTTINVTPINDPPRLLATPTTVLDGADAIDEDTPLLIEKATLIDPFYVAGPANELDQPLVIQSVRSLDNNINGESTEGGSVEILNGGTTVRYTPRLNFNGTDTFVYVVADVPGAGQLSQASPVLGTVTIEVKPVNDAPIAGEDLRSIQERQTLTFGINSATGQSVLLDNDLPGPSNESDQTISLTATQSGSFQGGTVTTDAAGEITYTPPAFFSGTDSFTYTITDSGTPNQTSTGVVTISVGGENDNPIFVGINGDPQLQSLTFDESKETEQSFTYDLSTWFRDPEGDALSFTVSSDNPALLIATEANNILRLRLPSFASGDTNLQVTASDGNGGVLTTTVPVSITPTPDPPRVIAGSDPYVGSEDQNLVVDLRSIFTDPDMEPLTYRFVSLDNLQNPTQAQLDAHPLIQSVGPRNLTDNDPNNDGVIVGNNLIITPKPNQFGTATIVLSASDGIQTVSYVMTVDFESVQDRPIAFGDSYNVPVRSTLQVLNPANGLLRVGSNVADFDPDGDAVRVDLSTVTDPMFGSVSVAADGTFTYVSNALGSVGLVDTFQYRVLDDSNAGLASTFVTVSLTLNQSAYQNPLADMQADVTADGVISPIDILRVINFLAENGDTPVSDTTKFSSPPPDYLDVTGNGVITPADILAVINALADQNARGQGELLAGAAQGELIADAAQGELIADAAQGELIAGPTGGVESRFAVTTAFATSNPINLPFSNRSKVEEPAPSENADDARDQLLTSGISLSSSRLEAVDSLLSPETDADPIENQKSVDEALDGLLDEFSTNSLFAEGTQ</sequence>
<evidence type="ECO:0000313" key="3">
    <source>
        <dbReference type="EMBL" id="QDT09693.1"/>
    </source>
</evidence>
<dbReference type="InterPro" id="IPR040853">
    <property type="entry name" value="RapA2_cadherin-like"/>
</dbReference>
<organism evidence="3 4">
    <name type="scientific">Stieleria marina</name>
    <dbReference type="NCBI Taxonomy" id="1930275"/>
    <lineage>
        <taxon>Bacteria</taxon>
        <taxon>Pseudomonadati</taxon>
        <taxon>Planctomycetota</taxon>
        <taxon>Planctomycetia</taxon>
        <taxon>Pirellulales</taxon>
        <taxon>Pirellulaceae</taxon>
        <taxon>Stieleria</taxon>
    </lineage>
</organism>
<dbReference type="GO" id="GO:0008237">
    <property type="term" value="F:metallopeptidase activity"/>
    <property type="evidence" value="ECO:0007669"/>
    <property type="project" value="InterPro"/>
</dbReference>
<feature type="region of interest" description="Disordered" evidence="1">
    <location>
        <begin position="1"/>
        <end position="33"/>
    </location>
</feature>
<dbReference type="Gene3D" id="3.40.390.10">
    <property type="entry name" value="Collagenase (Catalytic Domain)"/>
    <property type="match status" value="1"/>
</dbReference>
<dbReference type="GO" id="GO:0016020">
    <property type="term" value="C:membrane"/>
    <property type="evidence" value="ECO:0007669"/>
    <property type="project" value="InterPro"/>
</dbReference>
<dbReference type="Proteomes" id="UP000319817">
    <property type="component" value="Chromosome"/>
</dbReference>
<dbReference type="GO" id="GO:0005509">
    <property type="term" value="F:calcium ion binding"/>
    <property type="evidence" value="ECO:0007669"/>
    <property type="project" value="InterPro"/>
</dbReference>
<reference evidence="3 4" key="1">
    <citation type="submission" date="2019-02" db="EMBL/GenBank/DDBJ databases">
        <title>Deep-cultivation of Planctomycetes and their phenomic and genomic characterization uncovers novel biology.</title>
        <authorList>
            <person name="Wiegand S."/>
            <person name="Jogler M."/>
            <person name="Boedeker C."/>
            <person name="Pinto D."/>
            <person name="Vollmers J."/>
            <person name="Rivas-Marin E."/>
            <person name="Kohn T."/>
            <person name="Peeters S.H."/>
            <person name="Heuer A."/>
            <person name="Rast P."/>
            <person name="Oberbeckmann S."/>
            <person name="Bunk B."/>
            <person name="Jeske O."/>
            <person name="Meyerdierks A."/>
            <person name="Storesund J.E."/>
            <person name="Kallscheuer N."/>
            <person name="Luecker S."/>
            <person name="Lage O.M."/>
            <person name="Pohl T."/>
            <person name="Merkel B.J."/>
            <person name="Hornburger P."/>
            <person name="Mueller R.-W."/>
            <person name="Bruemmer F."/>
            <person name="Labrenz M."/>
            <person name="Spormann A.M."/>
            <person name="Op den Camp H."/>
            <person name="Overmann J."/>
            <person name="Amann R."/>
            <person name="Jetten M.S.M."/>
            <person name="Mascher T."/>
            <person name="Medema M.H."/>
            <person name="Devos D.P."/>
            <person name="Kaster A.-K."/>
            <person name="Ovreas L."/>
            <person name="Rohde M."/>
            <person name="Galperin M.Y."/>
            <person name="Jogler C."/>
        </authorList>
    </citation>
    <scope>NUCLEOTIDE SEQUENCE [LARGE SCALE GENOMIC DNA]</scope>
    <source>
        <strain evidence="3 4">K23_9</strain>
    </source>
</reference>
<dbReference type="Pfam" id="PF20009">
    <property type="entry name" value="GEVED"/>
    <property type="match status" value="1"/>
</dbReference>
<dbReference type="InterPro" id="IPR045474">
    <property type="entry name" value="GEVED"/>
</dbReference>
<dbReference type="GO" id="GO:0004553">
    <property type="term" value="F:hydrolase activity, hydrolyzing O-glycosyl compounds"/>
    <property type="evidence" value="ECO:0007669"/>
    <property type="project" value="InterPro"/>
</dbReference>
<dbReference type="InterPro" id="IPR002105">
    <property type="entry name" value="Dockerin_1_rpt"/>
</dbReference>
<evidence type="ECO:0000313" key="4">
    <source>
        <dbReference type="Proteomes" id="UP000319817"/>
    </source>
</evidence>
<name>A0A517NRE7_9BACT</name>
<evidence type="ECO:0000259" key="2">
    <source>
        <dbReference type="PROSITE" id="PS50268"/>
    </source>
</evidence>
<proteinExistence type="predicted"/>
<dbReference type="NCBIfam" id="NF012211">
    <property type="entry name" value="tand_rpt_95"/>
    <property type="match status" value="2"/>
</dbReference>
<evidence type="ECO:0000256" key="1">
    <source>
        <dbReference type="SAM" id="MobiDB-lite"/>
    </source>
</evidence>
<dbReference type="InterPro" id="IPR006626">
    <property type="entry name" value="PbH1"/>
</dbReference>
<dbReference type="Pfam" id="PF17963">
    <property type="entry name" value="Big_9"/>
    <property type="match status" value="2"/>
</dbReference>
<keyword evidence="4" id="KW-1185">Reference proteome</keyword>
<dbReference type="PROSITE" id="PS50268">
    <property type="entry name" value="CADHERIN_2"/>
    <property type="match status" value="1"/>
</dbReference>
<protein>
    <recommendedName>
        <fullName evidence="2">Cadherin domain-containing protein</fullName>
    </recommendedName>
</protein>
<dbReference type="InterPro" id="IPR002126">
    <property type="entry name" value="Cadherin-like_dom"/>
</dbReference>